<organism evidence="4 5">
    <name type="scientific">Posidoniimonas polymericola</name>
    <dbReference type="NCBI Taxonomy" id="2528002"/>
    <lineage>
        <taxon>Bacteria</taxon>
        <taxon>Pseudomonadati</taxon>
        <taxon>Planctomycetota</taxon>
        <taxon>Planctomycetia</taxon>
        <taxon>Pirellulales</taxon>
        <taxon>Lacipirellulaceae</taxon>
        <taxon>Posidoniimonas</taxon>
    </lineage>
</organism>
<comment type="caution">
    <text evidence="4">The sequence shown here is derived from an EMBL/GenBank/DDBJ whole genome shotgun (WGS) entry which is preliminary data.</text>
</comment>
<feature type="chain" id="PRO_5022751489" evidence="2">
    <location>
        <begin position="23"/>
        <end position="160"/>
    </location>
</feature>
<evidence type="ECO:0000256" key="2">
    <source>
        <dbReference type="SAM" id="SignalP"/>
    </source>
</evidence>
<dbReference type="InterPro" id="IPR036249">
    <property type="entry name" value="Thioredoxin-like_sf"/>
</dbReference>
<evidence type="ECO:0000313" key="5">
    <source>
        <dbReference type="Proteomes" id="UP000318478"/>
    </source>
</evidence>
<evidence type="ECO:0000256" key="1">
    <source>
        <dbReference type="SAM" id="MobiDB-lite"/>
    </source>
</evidence>
<evidence type="ECO:0000259" key="3">
    <source>
        <dbReference type="PROSITE" id="PS51352"/>
    </source>
</evidence>
<feature type="domain" description="Thioredoxin" evidence="3">
    <location>
        <begin position="27"/>
        <end position="144"/>
    </location>
</feature>
<name>A0A5C5YKQ5_9BACT</name>
<protein>
    <submittedName>
        <fullName evidence="4">Thiol:disulfide interchange protein</fullName>
    </submittedName>
</protein>
<keyword evidence="2" id="KW-0732">Signal</keyword>
<dbReference type="RefSeq" id="WP_146588304.1">
    <property type="nucleotide sequence ID" value="NZ_SJPO01000007.1"/>
</dbReference>
<sequence precursor="true">MTRRALALFALLIMTPSSAALAGPVENAPAHNAPVFRHPSVDAAWQAAQKTKRPMLLFVSSENCTYCVKMLRDTYSNPQIAAALAQSCEPVTVMREDNQALVKKLQVRAFPTTVIVGSDGKEIARVEGYQPPQKFAELMFGPPPQPQATVRPASAVTTTR</sequence>
<proteinExistence type="predicted"/>
<evidence type="ECO:0000313" key="4">
    <source>
        <dbReference type="EMBL" id="TWT75493.1"/>
    </source>
</evidence>
<accession>A0A5C5YKQ5</accession>
<dbReference type="InterPro" id="IPR013766">
    <property type="entry name" value="Thioredoxin_domain"/>
</dbReference>
<reference evidence="4 5" key="1">
    <citation type="submission" date="2019-02" db="EMBL/GenBank/DDBJ databases">
        <title>Deep-cultivation of Planctomycetes and their phenomic and genomic characterization uncovers novel biology.</title>
        <authorList>
            <person name="Wiegand S."/>
            <person name="Jogler M."/>
            <person name="Boedeker C."/>
            <person name="Pinto D."/>
            <person name="Vollmers J."/>
            <person name="Rivas-Marin E."/>
            <person name="Kohn T."/>
            <person name="Peeters S.H."/>
            <person name="Heuer A."/>
            <person name="Rast P."/>
            <person name="Oberbeckmann S."/>
            <person name="Bunk B."/>
            <person name="Jeske O."/>
            <person name="Meyerdierks A."/>
            <person name="Storesund J.E."/>
            <person name="Kallscheuer N."/>
            <person name="Luecker S."/>
            <person name="Lage O.M."/>
            <person name="Pohl T."/>
            <person name="Merkel B.J."/>
            <person name="Hornburger P."/>
            <person name="Mueller R.-W."/>
            <person name="Bruemmer F."/>
            <person name="Labrenz M."/>
            <person name="Spormann A.M."/>
            <person name="Op Den Camp H."/>
            <person name="Overmann J."/>
            <person name="Amann R."/>
            <person name="Jetten M.S.M."/>
            <person name="Mascher T."/>
            <person name="Medema M.H."/>
            <person name="Devos D.P."/>
            <person name="Kaster A.-K."/>
            <person name="Ovreas L."/>
            <person name="Rohde M."/>
            <person name="Galperin M.Y."/>
            <person name="Jogler C."/>
        </authorList>
    </citation>
    <scope>NUCLEOTIDE SEQUENCE [LARGE SCALE GENOMIC DNA]</scope>
    <source>
        <strain evidence="4 5">Pla123a</strain>
    </source>
</reference>
<feature type="region of interest" description="Disordered" evidence="1">
    <location>
        <begin position="141"/>
        <end position="160"/>
    </location>
</feature>
<dbReference type="EMBL" id="SJPO01000007">
    <property type="protein sequence ID" value="TWT75493.1"/>
    <property type="molecule type" value="Genomic_DNA"/>
</dbReference>
<dbReference type="PROSITE" id="PS51352">
    <property type="entry name" value="THIOREDOXIN_2"/>
    <property type="match status" value="1"/>
</dbReference>
<dbReference type="Pfam" id="PF13098">
    <property type="entry name" value="Thioredoxin_2"/>
    <property type="match status" value="1"/>
</dbReference>
<dbReference type="Proteomes" id="UP000318478">
    <property type="component" value="Unassembled WGS sequence"/>
</dbReference>
<dbReference type="SUPFAM" id="SSF52833">
    <property type="entry name" value="Thioredoxin-like"/>
    <property type="match status" value="1"/>
</dbReference>
<feature type="signal peptide" evidence="2">
    <location>
        <begin position="1"/>
        <end position="22"/>
    </location>
</feature>
<gene>
    <name evidence="4" type="ORF">Pla123a_30020</name>
</gene>
<dbReference type="Gene3D" id="3.40.30.10">
    <property type="entry name" value="Glutaredoxin"/>
    <property type="match status" value="1"/>
</dbReference>
<keyword evidence="5" id="KW-1185">Reference proteome</keyword>
<dbReference type="AlphaFoldDB" id="A0A5C5YKQ5"/>
<dbReference type="InterPro" id="IPR012336">
    <property type="entry name" value="Thioredoxin-like_fold"/>
</dbReference>
<dbReference type="OrthoDB" id="213802at2"/>